<proteinExistence type="predicted"/>
<dbReference type="Pfam" id="PF00004">
    <property type="entry name" value="AAA"/>
    <property type="match status" value="1"/>
</dbReference>
<gene>
    <name evidence="4" type="ORF">M2152_001813</name>
</gene>
<evidence type="ECO:0000313" key="5">
    <source>
        <dbReference type="Proteomes" id="UP001160142"/>
    </source>
</evidence>
<dbReference type="PANTHER" id="PTHR23077:SF171">
    <property type="entry name" value="NUCLEAR VALOSIN-CONTAINING PROTEIN-LIKE"/>
    <property type="match status" value="1"/>
</dbReference>
<dbReference type="EMBL" id="JARXVQ010000001">
    <property type="protein sequence ID" value="MDH6181631.1"/>
    <property type="molecule type" value="Genomic_DNA"/>
</dbReference>
<keyword evidence="2" id="KW-0067">ATP-binding</keyword>
<dbReference type="InterPro" id="IPR050168">
    <property type="entry name" value="AAA_ATPase_domain"/>
</dbReference>
<dbReference type="InterPro" id="IPR027417">
    <property type="entry name" value="P-loop_NTPase"/>
</dbReference>
<dbReference type="SUPFAM" id="SSF52540">
    <property type="entry name" value="P-loop containing nucleoside triphosphate hydrolases"/>
    <property type="match status" value="1"/>
</dbReference>
<dbReference type="Gene3D" id="1.10.8.60">
    <property type="match status" value="1"/>
</dbReference>
<feature type="domain" description="AAA+ ATPase" evidence="3">
    <location>
        <begin position="185"/>
        <end position="321"/>
    </location>
</feature>
<comment type="caution">
    <text evidence="4">The sequence shown here is derived from an EMBL/GenBank/DDBJ whole genome shotgun (WGS) entry which is preliminary data.</text>
</comment>
<dbReference type="InterPro" id="IPR003593">
    <property type="entry name" value="AAA+_ATPase"/>
</dbReference>
<organism evidence="4 5">
    <name type="scientific">Antiquaquibacter oligotrophicus</name>
    <dbReference type="NCBI Taxonomy" id="2880260"/>
    <lineage>
        <taxon>Bacteria</taxon>
        <taxon>Bacillati</taxon>
        <taxon>Actinomycetota</taxon>
        <taxon>Actinomycetes</taxon>
        <taxon>Micrococcales</taxon>
        <taxon>Microbacteriaceae</taxon>
        <taxon>Antiquaquibacter</taxon>
    </lineage>
</organism>
<dbReference type="SMART" id="SM00382">
    <property type="entry name" value="AAA"/>
    <property type="match status" value="1"/>
</dbReference>
<accession>A0ABT6KPA6</accession>
<protein>
    <submittedName>
        <fullName evidence="4">Transitional endoplasmic reticulum ATPase</fullName>
    </submittedName>
</protein>
<evidence type="ECO:0000313" key="4">
    <source>
        <dbReference type="EMBL" id="MDH6181631.1"/>
    </source>
</evidence>
<dbReference type="RefSeq" id="WP_322133939.1">
    <property type="nucleotide sequence ID" value="NZ_CP085036.1"/>
</dbReference>
<evidence type="ECO:0000256" key="2">
    <source>
        <dbReference type="ARBA" id="ARBA00022840"/>
    </source>
</evidence>
<sequence>MSNYFNLARVHSVAIDADYVWVEFPNGSMAVLEASDLPSSEPGSFVHVSNDLSVVLAAPAGAAWPRQFRIIGTLRHTEGERSLLEIASQLKAVEAESIESPNVGESYWFDESARMWRPLTQAESNVVAGFDAEDSMPFAVESLKPEDGGAAAVGGLTERITELTRLVLASFDARATGSTASGLKPISGAMFFGPAGTGKTHLARSVAQETNAQLITVNGPELVSKWVGATERVLRDLFAHADKYPRSIIFFDEFDTIGARRSPESHDFVNRQVGQLLATMDGANRTKRPFVIASTNRLEDVDEAFLRPGRFDYTMEFTVPKQAERLDIIRAQSRSIAAATPAVIAWLASASNAWTPAELGLIWTEAEAGQRAAGAPSITKEHIALGYEKARAQHSAIERTRDAWALEEAQRA</sequence>
<dbReference type="Proteomes" id="UP001160142">
    <property type="component" value="Unassembled WGS sequence"/>
</dbReference>
<evidence type="ECO:0000259" key="3">
    <source>
        <dbReference type="SMART" id="SM00382"/>
    </source>
</evidence>
<reference evidence="4 5" key="1">
    <citation type="submission" date="2023-04" db="EMBL/GenBank/DDBJ databases">
        <title>Genome Encyclopedia of Bacteria and Archaea VI: Functional Genomics of Type Strains.</title>
        <authorList>
            <person name="Whitman W."/>
        </authorList>
    </citation>
    <scope>NUCLEOTIDE SEQUENCE [LARGE SCALE GENOMIC DNA]</scope>
    <source>
        <strain evidence="4 5">SG_E_30_P1</strain>
    </source>
</reference>
<dbReference type="Gene3D" id="3.40.50.300">
    <property type="entry name" value="P-loop containing nucleotide triphosphate hydrolases"/>
    <property type="match status" value="1"/>
</dbReference>
<dbReference type="InterPro" id="IPR003959">
    <property type="entry name" value="ATPase_AAA_core"/>
</dbReference>
<keyword evidence="1" id="KW-0547">Nucleotide-binding</keyword>
<keyword evidence="5" id="KW-1185">Reference proteome</keyword>
<evidence type="ECO:0000256" key="1">
    <source>
        <dbReference type="ARBA" id="ARBA00022741"/>
    </source>
</evidence>
<dbReference type="PANTHER" id="PTHR23077">
    <property type="entry name" value="AAA-FAMILY ATPASE"/>
    <property type="match status" value="1"/>
</dbReference>
<name>A0ABT6KPA6_9MICO</name>